<reference evidence="3 4" key="1">
    <citation type="submission" date="2019-11" db="EMBL/GenBank/DDBJ databases">
        <title>Acidiferrimicrobium australis gen. nov., sp. nov., an acidophilic and obligately heterotrophic, member of the Actinobacteria that catalyses dissimilatory oxido- reduction of iron isolated from metal-rich acidic water in Chile.</title>
        <authorList>
            <person name="Gonzalez D."/>
            <person name="Huber K."/>
            <person name="Hedrich S."/>
            <person name="Rojas-Villalobos C."/>
            <person name="Quatrini R."/>
            <person name="Dinamarca M.A."/>
            <person name="Schwarz A."/>
            <person name="Canales C."/>
            <person name="Nancucheo I."/>
        </authorList>
    </citation>
    <scope>NUCLEOTIDE SEQUENCE [LARGE SCALE GENOMIC DNA]</scope>
    <source>
        <strain evidence="3 4">USS-CCA1</strain>
    </source>
</reference>
<evidence type="ECO:0000313" key="4">
    <source>
        <dbReference type="Proteomes" id="UP000437736"/>
    </source>
</evidence>
<evidence type="ECO:0000256" key="2">
    <source>
        <dbReference type="SAM" id="MobiDB-lite"/>
    </source>
</evidence>
<evidence type="ECO:0000256" key="1">
    <source>
        <dbReference type="SAM" id="Coils"/>
    </source>
</evidence>
<comment type="caution">
    <text evidence="3">The sequence shown here is derived from an EMBL/GenBank/DDBJ whole genome shotgun (WGS) entry which is preliminary data.</text>
</comment>
<dbReference type="InterPro" id="IPR027417">
    <property type="entry name" value="P-loop_NTPase"/>
</dbReference>
<proteinExistence type="predicted"/>
<feature type="non-terminal residue" evidence="3">
    <location>
        <position position="344"/>
    </location>
</feature>
<keyword evidence="1" id="KW-0175">Coiled coil</keyword>
<organism evidence="3 4">
    <name type="scientific">Acidiferrimicrobium australe</name>
    <dbReference type="NCBI Taxonomy" id="2664430"/>
    <lineage>
        <taxon>Bacteria</taxon>
        <taxon>Bacillati</taxon>
        <taxon>Actinomycetota</taxon>
        <taxon>Acidimicrobiia</taxon>
        <taxon>Acidimicrobiales</taxon>
        <taxon>Acidimicrobiaceae</taxon>
        <taxon>Acidiferrimicrobium</taxon>
    </lineage>
</organism>
<dbReference type="Gene3D" id="3.40.50.300">
    <property type="entry name" value="P-loop containing nucleotide triphosphate hydrolases"/>
    <property type="match status" value="1"/>
</dbReference>
<name>A0ABW9QY25_9ACTN</name>
<evidence type="ECO:0000313" key="3">
    <source>
        <dbReference type="EMBL" id="MST34564.1"/>
    </source>
</evidence>
<dbReference type="EMBL" id="WJHE01001071">
    <property type="protein sequence ID" value="MST34564.1"/>
    <property type="molecule type" value="Genomic_DNA"/>
</dbReference>
<gene>
    <name evidence="3" type="ORF">GHK86_17780</name>
</gene>
<feature type="coiled-coil region" evidence="1">
    <location>
        <begin position="236"/>
        <end position="319"/>
    </location>
</feature>
<keyword evidence="4" id="KW-1185">Reference proteome</keyword>
<sequence length="344" mass="38221">MTDQLFTVPAPEPPPLRPPERLGRWVLHRAGLVNVWQYDRAEILFAGGRALLRGKNGAGKSKALEVLLPFLLDGDTRAIDAAGRDRTSVYWLMTDGREPGNHVGYVWLELRRSEPDGEERFVTLGAGLKAASSTRSHSSWFFVAEDRRVGVDLDLGPEVSAERLRELLGSDAVTSAAEHRRRVALRLFGLHDETRYANLIRLLHRLRDPNIGNRIEAGDLATILSDALPPPDDHHLEMAAERFDTLEQIKEQLDRAQRTATALARFLDTYRGYARGVLRDRAGALLAADDQRRAAARELKRLEGQSADAAAAVAAATAELTRLRDEERTAGRELEGLRASDAYK</sequence>
<feature type="region of interest" description="Disordered" evidence="2">
    <location>
        <begin position="324"/>
        <end position="344"/>
    </location>
</feature>
<dbReference type="Proteomes" id="UP000437736">
    <property type="component" value="Unassembled WGS sequence"/>
</dbReference>
<protein>
    <submittedName>
        <fullName evidence="3">TIGR02680 family protein</fullName>
    </submittedName>
</protein>
<accession>A0ABW9QY25</accession>